<name>X1KAG8_9ZZZZ</name>
<evidence type="ECO:0000313" key="1">
    <source>
        <dbReference type="EMBL" id="GAI03598.1"/>
    </source>
</evidence>
<dbReference type="AlphaFoldDB" id="X1KAG8"/>
<sequence length="196" mass="22800">LCKYRSIKKHELVEGKPCDCLEGFSGKITQAFYGYAKRVLFMSEGQREIFLSRVPTLKPENTFVLSSAFSKGDLNFMNSIKDNEKNETYLILGSGSWIKGTQECIKYAEDHGLTYEVIQGLPYHELLIKMSTSKGLIFRPLDYDTCPRIVIEAKLLGCELILNEYVQHKDEDWFATQDSCYEYMKSRPQEFWSYYE</sequence>
<evidence type="ECO:0008006" key="2">
    <source>
        <dbReference type="Google" id="ProtNLM"/>
    </source>
</evidence>
<dbReference type="EMBL" id="BARV01011055">
    <property type="protein sequence ID" value="GAI03598.1"/>
    <property type="molecule type" value="Genomic_DNA"/>
</dbReference>
<accession>X1KAG8</accession>
<reference evidence="1" key="1">
    <citation type="journal article" date="2014" name="Front. Microbiol.">
        <title>High frequency of phylogenetically diverse reductive dehalogenase-homologous genes in deep subseafloor sedimentary metagenomes.</title>
        <authorList>
            <person name="Kawai M."/>
            <person name="Futagami T."/>
            <person name="Toyoda A."/>
            <person name="Takaki Y."/>
            <person name="Nishi S."/>
            <person name="Hori S."/>
            <person name="Arai W."/>
            <person name="Tsubouchi T."/>
            <person name="Morono Y."/>
            <person name="Uchiyama I."/>
            <person name="Ito T."/>
            <person name="Fujiyama A."/>
            <person name="Inagaki F."/>
            <person name="Takami H."/>
        </authorList>
    </citation>
    <scope>NUCLEOTIDE SEQUENCE</scope>
    <source>
        <strain evidence="1">Expedition CK06-06</strain>
    </source>
</reference>
<organism evidence="1">
    <name type="scientific">marine sediment metagenome</name>
    <dbReference type="NCBI Taxonomy" id="412755"/>
    <lineage>
        <taxon>unclassified sequences</taxon>
        <taxon>metagenomes</taxon>
        <taxon>ecological metagenomes</taxon>
    </lineage>
</organism>
<feature type="non-terminal residue" evidence="1">
    <location>
        <position position="1"/>
    </location>
</feature>
<gene>
    <name evidence="1" type="ORF">S06H3_21144</name>
</gene>
<proteinExistence type="predicted"/>
<comment type="caution">
    <text evidence="1">The sequence shown here is derived from an EMBL/GenBank/DDBJ whole genome shotgun (WGS) entry which is preliminary data.</text>
</comment>
<protein>
    <recommendedName>
        <fullName evidence="2">Glycosyl transferase family 1 domain-containing protein</fullName>
    </recommendedName>
</protein>